<reference evidence="2 3" key="1">
    <citation type="journal article" date="2019" name="Sci. Rep.">
        <title>Orb-weaving spider Araneus ventricosus genome elucidates the spidroin gene catalogue.</title>
        <authorList>
            <person name="Kono N."/>
            <person name="Nakamura H."/>
            <person name="Ohtoshi R."/>
            <person name="Moran D.A.P."/>
            <person name="Shinohara A."/>
            <person name="Yoshida Y."/>
            <person name="Fujiwara M."/>
            <person name="Mori M."/>
            <person name="Tomita M."/>
            <person name="Arakawa K."/>
        </authorList>
    </citation>
    <scope>NUCLEOTIDE SEQUENCE [LARGE SCALE GENOMIC DNA]</scope>
</reference>
<keyword evidence="3" id="KW-1185">Reference proteome</keyword>
<dbReference type="EMBL" id="BGPR01106398">
    <property type="protein sequence ID" value="GBM76217.1"/>
    <property type="molecule type" value="Genomic_DNA"/>
</dbReference>
<evidence type="ECO:0000313" key="2">
    <source>
        <dbReference type="EMBL" id="GBM76217.1"/>
    </source>
</evidence>
<feature type="region of interest" description="Disordered" evidence="1">
    <location>
        <begin position="25"/>
        <end position="47"/>
    </location>
</feature>
<comment type="caution">
    <text evidence="2">The sequence shown here is derived from an EMBL/GenBank/DDBJ whole genome shotgun (WGS) entry which is preliminary data.</text>
</comment>
<evidence type="ECO:0000313" key="3">
    <source>
        <dbReference type="Proteomes" id="UP000499080"/>
    </source>
</evidence>
<feature type="non-terminal residue" evidence="2">
    <location>
        <position position="47"/>
    </location>
</feature>
<accession>A0A4Y2IEP6</accession>
<gene>
    <name evidence="2" type="ORF">AVEN_149322_1</name>
</gene>
<organism evidence="2 3">
    <name type="scientific">Araneus ventricosus</name>
    <name type="common">Orbweaver spider</name>
    <name type="synonym">Epeira ventricosa</name>
    <dbReference type="NCBI Taxonomy" id="182803"/>
    <lineage>
        <taxon>Eukaryota</taxon>
        <taxon>Metazoa</taxon>
        <taxon>Ecdysozoa</taxon>
        <taxon>Arthropoda</taxon>
        <taxon>Chelicerata</taxon>
        <taxon>Arachnida</taxon>
        <taxon>Araneae</taxon>
        <taxon>Araneomorphae</taxon>
        <taxon>Entelegynae</taxon>
        <taxon>Araneoidea</taxon>
        <taxon>Araneidae</taxon>
        <taxon>Araneus</taxon>
    </lineage>
</organism>
<sequence length="47" mass="5181">MATDVLDCSESNQFGLKDMLSSLSSRPDMGKLARRPNSLRQVYPAHG</sequence>
<protein>
    <submittedName>
        <fullName evidence="2">Uncharacterized protein</fullName>
    </submittedName>
</protein>
<name>A0A4Y2IEP6_ARAVE</name>
<evidence type="ECO:0000256" key="1">
    <source>
        <dbReference type="SAM" id="MobiDB-lite"/>
    </source>
</evidence>
<proteinExistence type="predicted"/>
<dbReference type="Proteomes" id="UP000499080">
    <property type="component" value="Unassembled WGS sequence"/>
</dbReference>
<dbReference type="AlphaFoldDB" id="A0A4Y2IEP6"/>